<organism evidence="5">
    <name type="scientific">marine metagenome</name>
    <dbReference type="NCBI Taxonomy" id="408172"/>
    <lineage>
        <taxon>unclassified sequences</taxon>
        <taxon>metagenomes</taxon>
        <taxon>ecological metagenomes</taxon>
    </lineage>
</organism>
<evidence type="ECO:0008006" key="6">
    <source>
        <dbReference type="Google" id="ProtNLM"/>
    </source>
</evidence>
<dbReference type="HAMAP" id="MF_00688">
    <property type="entry name" value="Leu_Phe_trans"/>
    <property type="match status" value="1"/>
</dbReference>
<keyword evidence="3" id="KW-0012">Acyltransferase</keyword>
<dbReference type="EMBL" id="UINC01000666">
    <property type="protein sequence ID" value="SUZ59248.1"/>
    <property type="molecule type" value="Genomic_DNA"/>
</dbReference>
<reference evidence="5" key="1">
    <citation type="submission" date="2018-05" db="EMBL/GenBank/DDBJ databases">
        <authorList>
            <person name="Lanie J.A."/>
            <person name="Ng W.-L."/>
            <person name="Kazmierczak K.M."/>
            <person name="Andrzejewski T.M."/>
            <person name="Davidsen T.M."/>
            <person name="Wayne K.J."/>
            <person name="Tettelin H."/>
            <person name="Glass J.I."/>
            <person name="Rusch D."/>
            <person name="Podicherti R."/>
            <person name="Tsui H.-C.T."/>
            <person name="Winkler M.E."/>
        </authorList>
    </citation>
    <scope>NUCLEOTIDE SEQUENCE</scope>
</reference>
<sequence>MRMLTSMRGDTLTGPAEPQPSRWTFPPAHTADENGLVGAGADLEPGTLLAAYSSGLFPMPLGDTIGWWSPDPRGVLPLSYLRVGRSLRRACQDFDIRVDHAFDQVIDACASPVRPHGWIDANVRDAYLELHRLGWAHSVEAWRDGELVGGLYGVAIGSFFAGESMFHSAPNASKVALVALVDAMKVTGGALIDVQWNTPHLESLGSVEINRDAYLELLAEAVDRPLAEVWSRPMNFALLDD</sequence>
<dbReference type="InterPro" id="IPR042203">
    <property type="entry name" value="Leu/Phe-tRNA_Trfase_C"/>
</dbReference>
<dbReference type="Gene3D" id="3.30.70.3550">
    <property type="entry name" value="Leucyl/phenylalanyl-tRNA-protein transferase, N-terminal domain"/>
    <property type="match status" value="1"/>
</dbReference>
<dbReference type="NCBIfam" id="TIGR00667">
    <property type="entry name" value="aat"/>
    <property type="match status" value="1"/>
</dbReference>
<dbReference type="GO" id="GO:0005737">
    <property type="term" value="C:cytoplasm"/>
    <property type="evidence" value="ECO:0007669"/>
    <property type="project" value="TreeGrafter"/>
</dbReference>
<keyword evidence="1" id="KW-0963">Cytoplasm</keyword>
<dbReference type="AlphaFoldDB" id="A0A381NZB8"/>
<protein>
    <recommendedName>
        <fullName evidence="6">Leucyl/phenylalanyl-tRNA--protein transferase</fullName>
    </recommendedName>
</protein>
<proteinExistence type="inferred from homology"/>
<evidence type="ECO:0000256" key="1">
    <source>
        <dbReference type="ARBA" id="ARBA00022490"/>
    </source>
</evidence>
<accession>A0A381NZB8</accession>
<dbReference type="InterPro" id="IPR004616">
    <property type="entry name" value="Leu/Phe-tRNA_Trfase"/>
</dbReference>
<dbReference type="InterPro" id="IPR016181">
    <property type="entry name" value="Acyl_CoA_acyltransferase"/>
</dbReference>
<evidence type="ECO:0000256" key="3">
    <source>
        <dbReference type="ARBA" id="ARBA00023315"/>
    </source>
</evidence>
<dbReference type="PANTHER" id="PTHR30098">
    <property type="entry name" value="LEUCYL/PHENYLALANYL-TRNA--PROTEIN TRANSFERASE"/>
    <property type="match status" value="1"/>
</dbReference>
<dbReference type="GO" id="GO:0030163">
    <property type="term" value="P:protein catabolic process"/>
    <property type="evidence" value="ECO:0007669"/>
    <property type="project" value="InterPro"/>
</dbReference>
<evidence type="ECO:0000313" key="5">
    <source>
        <dbReference type="EMBL" id="SUZ59248.1"/>
    </source>
</evidence>
<evidence type="ECO:0000256" key="4">
    <source>
        <dbReference type="SAM" id="MobiDB-lite"/>
    </source>
</evidence>
<feature type="region of interest" description="Disordered" evidence="4">
    <location>
        <begin position="1"/>
        <end position="37"/>
    </location>
</feature>
<gene>
    <name evidence="5" type="ORF">METZ01_LOCUS12102</name>
</gene>
<evidence type="ECO:0000256" key="2">
    <source>
        <dbReference type="ARBA" id="ARBA00022679"/>
    </source>
</evidence>
<keyword evidence="2" id="KW-0808">Transferase</keyword>
<dbReference type="InterPro" id="IPR042221">
    <property type="entry name" value="Leu/Phe-tRNA_Trfase_N"/>
</dbReference>
<dbReference type="Pfam" id="PF03588">
    <property type="entry name" value="Leu_Phe_trans"/>
    <property type="match status" value="1"/>
</dbReference>
<dbReference type="PANTHER" id="PTHR30098:SF2">
    <property type="entry name" value="LEUCYL_PHENYLALANYL-TRNA--PROTEIN TRANSFERASE"/>
    <property type="match status" value="1"/>
</dbReference>
<dbReference type="Gene3D" id="3.40.630.70">
    <property type="entry name" value="Leucyl/phenylalanyl-tRNA-protein transferase, C-terminal domain"/>
    <property type="match status" value="1"/>
</dbReference>
<dbReference type="SUPFAM" id="SSF55729">
    <property type="entry name" value="Acyl-CoA N-acyltransferases (Nat)"/>
    <property type="match status" value="1"/>
</dbReference>
<name>A0A381NZB8_9ZZZZ</name>
<dbReference type="GO" id="GO:0008914">
    <property type="term" value="F:leucyl-tRNA--protein transferase activity"/>
    <property type="evidence" value="ECO:0007669"/>
    <property type="project" value="InterPro"/>
</dbReference>